<sequence>MKKTEPRLILCMKWGAAFEPDYVNILFRACRSNTTGSLRFVCLTDDATGLHPDIEAFPIPEIGLTKDQWYTRGIWPKLSMFQDELYGLTGRALFIDLDMMVVGSLDPFFEPKSRLITLDVGEGWRPGGTASPEVGTGVFAFDIGDQRQILDSFIAHRDQVIAEFFNEQDYVGAKGEDISFWPNGKVISFKRFLRRGLGRDLFKAPPPPDPNVAIVAFHGTPRPIDLVRPGVWGQFPHLGRGPVNWVQDYWNFYASE</sequence>
<evidence type="ECO:0000313" key="1">
    <source>
        <dbReference type="EMBL" id="SMX45282.1"/>
    </source>
</evidence>
<dbReference type="Proteomes" id="UP000203464">
    <property type="component" value="Unassembled WGS sequence"/>
</dbReference>
<dbReference type="AlphaFoldDB" id="A0A238KT37"/>
<protein>
    <recommendedName>
        <fullName evidence="3">Glycosyltransferase</fullName>
    </recommendedName>
</protein>
<dbReference type="OrthoDB" id="564871at2"/>
<evidence type="ECO:0000313" key="2">
    <source>
        <dbReference type="Proteomes" id="UP000203464"/>
    </source>
</evidence>
<gene>
    <name evidence="1" type="ORF">OCA8868_03278</name>
</gene>
<accession>A0A238KT37</accession>
<evidence type="ECO:0008006" key="3">
    <source>
        <dbReference type="Google" id="ProtNLM"/>
    </source>
</evidence>
<keyword evidence="2" id="KW-1185">Reference proteome</keyword>
<organism evidence="1 2">
    <name type="scientific">Octadecabacter ascidiaceicola</name>
    <dbReference type="NCBI Taxonomy" id="1655543"/>
    <lineage>
        <taxon>Bacteria</taxon>
        <taxon>Pseudomonadati</taxon>
        <taxon>Pseudomonadota</taxon>
        <taxon>Alphaproteobacteria</taxon>
        <taxon>Rhodobacterales</taxon>
        <taxon>Roseobacteraceae</taxon>
        <taxon>Octadecabacter</taxon>
    </lineage>
</organism>
<dbReference type="InterPro" id="IPR029044">
    <property type="entry name" value="Nucleotide-diphossugar_trans"/>
</dbReference>
<dbReference type="RefSeq" id="WP_093997617.1">
    <property type="nucleotide sequence ID" value="NZ_FXYD01000007.1"/>
</dbReference>
<name>A0A238KT37_9RHOB</name>
<proteinExistence type="predicted"/>
<reference evidence="2" key="1">
    <citation type="submission" date="2017-05" db="EMBL/GenBank/DDBJ databases">
        <authorList>
            <person name="Rodrigo-Torres L."/>
            <person name="Arahal R. D."/>
            <person name="Lucena T."/>
        </authorList>
    </citation>
    <scope>NUCLEOTIDE SEQUENCE [LARGE SCALE GENOMIC DNA]</scope>
    <source>
        <strain evidence="2">CECT 8868</strain>
    </source>
</reference>
<dbReference type="EMBL" id="FXYD01000007">
    <property type="protein sequence ID" value="SMX45282.1"/>
    <property type="molecule type" value="Genomic_DNA"/>
</dbReference>
<dbReference type="SUPFAM" id="SSF53448">
    <property type="entry name" value="Nucleotide-diphospho-sugar transferases"/>
    <property type="match status" value="1"/>
</dbReference>